<feature type="domain" description="HTH hxlR-type" evidence="5">
    <location>
        <begin position="40"/>
        <end position="137"/>
    </location>
</feature>
<dbReference type="Proteomes" id="UP000679341">
    <property type="component" value="Chromosome"/>
</dbReference>
<evidence type="ECO:0000313" key="6">
    <source>
        <dbReference type="EMBL" id="QUO46797.1"/>
    </source>
</evidence>
<dbReference type="PANTHER" id="PTHR33204:SF18">
    <property type="entry name" value="TRANSCRIPTIONAL REGULATORY PROTEIN"/>
    <property type="match status" value="1"/>
</dbReference>
<sequence>MSSQDLSAAESAETADSGADATADSGADAAAEATTPETPCPVIDSIEQIGSQWRLVVLHELLNGEARFNELKRETDANARTLSRVLDDLQETGFVDRRLEEDSPVATYYSLTDKGESLAPVFEEIDDWAHEWLAECEA</sequence>
<dbReference type="InterPro" id="IPR036390">
    <property type="entry name" value="WH_DNA-bd_sf"/>
</dbReference>
<dbReference type="InterPro" id="IPR036388">
    <property type="entry name" value="WH-like_DNA-bd_sf"/>
</dbReference>
<organism evidence="6 7">
    <name type="scientific">Halorubrum ruber</name>
    <dbReference type="NCBI Taxonomy" id="2982524"/>
    <lineage>
        <taxon>Archaea</taxon>
        <taxon>Methanobacteriati</taxon>
        <taxon>Methanobacteriota</taxon>
        <taxon>Stenosarchaea group</taxon>
        <taxon>Halobacteria</taxon>
        <taxon>Halobacteriales</taxon>
        <taxon>Haloferacaceae</taxon>
        <taxon>Halorubrum</taxon>
    </lineage>
</organism>
<evidence type="ECO:0000256" key="2">
    <source>
        <dbReference type="ARBA" id="ARBA00023125"/>
    </source>
</evidence>
<dbReference type="KEGG" id="hss:J7656_09230"/>
<dbReference type="RefSeq" id="WP_017343167.1">
    <property type="nucleotide sequence ID" value="NZ_CP073695.1"/>
</dbReference>
<evidence type="ECO:0000259" key="5">
    <source>
        <dbReference type="PROSITE" id="PS51118"/>
    </source>
</evidence>
<dbReference type="EMBL" id="CP073695">
    <property type="protein sequence ID" value="QUO46797.1"/>
    <property type="molecule type" value="Genomic_DNA"/>
</dbReference>
<dbReference type="GeneID" id="64827720"/>
<keyword evidence="1" id="KW-0805">Transcription regulation</keyword>
<keyword evidence="2" id="KW-0238">DNA-binding</keyword>
<accession>A0A8T8LIE5</accession>
<feature type="compositionally biased region" description="Low complexity" evidence="4">
    <location>
        <begin position="7"/>
        <end position="35"/>
    </location>
</feature>
<dbReference type="PANTHER" id="PTHR33204">
    <property type="entry name" value="TRANSCRIPTIONAL REGULATOR, MARR FAMILY"/>
    <property type="match status" value="1"/>
</dbReference>
<protein>
    <submittedName>
        <fullName evidence="6">Helix-turn-helix transcriptional regulator</fullName>
    </submittedName>
</protein>
<dbReference type="GO" id="GO:0003677">
    <property type="term" value="F:DNA binding"/>
    <property type="evidence" value="ECO:0007669"/>
    <property type="project" value="UniProtKB-KW"/>
</dbReference>
<keyword evidence="7" id="KW-1185">Reference proteome</keyword>
<dbReference type="OrthoDB" id="147589at2157"/>
<evidence type="ECO:0000256" key="3">
    <source>
        <dbReference type="ARBA" id="ARBA00023163"/>
    </source>
</evidence>
<dbReference type="PROSITE" id="PS51118">
    <property type="entry name" value="HTH_HXLR"/>
    <property type="match status" value="1"/>
</dbReference>
<evidence type="ECO:0000256" key="1">
    <source>
        <dbReference type="ARBA" id="ARBA00023015"/>
    </source>
</evidence>
<dbReference type="AlphaFoldDB" id="A0A8T8LIE5"/>
<dbReference type="InterPro" id="IPR011991">
    <property type="entry name" value="ArsR-like_HTH"/>
</dbReference>
<dbReference type="CDD" id="cd00090">
    <property type="entry name" value="HTH_ARSR"/>
    <property type="match status" value="1"/>
</dbReference>
<feature type="region of interest" description="Disordered" evidence="4">
    <location>
        <begin position="1"/>
        <end position="42"/>
    </location>
</feature>
<evidence type="ECO:0000313" key="7">
    <source>
        <dbReference type="Proteomes" id="UP000679341"/>
    </source>
</evidence>
<name>A0A8T8LIE5_9EURY</name>
<proteinExistence type="predicted"/>
<keyword evidence="3" id="KW-0804">Transcription</keyword>
<gene>
    <name evidence="6" type="ORF">J7656_09230</name>
</gene>
<dbReference type="SUPFAM" id="SSF46785">
    <property type="entry name" value="Winged helix' DNA-binding domain"/>
    <property type="match status" value="1"/>
</dbReference>
<dbReference type="Pfam" id="PF01638">
    <property type="entry name" value="HxlR"/>
    <property type="match status" value="1"/>
</dbReference>
<reference evidence="6 7" key="1">
    <citation type="submission" date="2021-03" db="EMBL/GenBank/DDBJ databases">
        <title>Halorubrum sodomense MBLA0099, Whole genome shotgun sequencing.</title>
        <authorList>
            <person name="Seo M.-J."/>
            <person name="Cho E.-S."/>
            <person name="Hwang C.Y."/>
        </authorList>
    </citation>
    <scope>NUCLEOTIDE SEQUENCE [LARGE SCALE GENOMIC DNA]</scope>
    <source>
        <strain evidence="6 7">MBLA0099</strain>
    </source>
</reference>
<dbReference type="InterPro" id="IPR002577">
    <property type="entry name" value="HTH_HxlR"/>
</dbReference>
<evidence type="ECO:0000256" key="4">
    <source>
        <dbReference type="SAM" id="MobiDB-lite"/>
    </source>
</evidence>
<dbReference type="Gene3D" id="1.10.10.10">
    <property type="entry name" value="Winged helix-like DNA-binding domain superfamily/Winged helix DNA-binding domain"/>
    <property type="match status" value="1"/>
</dbReference>